<dbReference type="KEGG" id="rpe:RPE_4900"/>
<dbReference type="InterPro" id="IPR025711">
    <property type="entry name" value="PepSY"/>
</dbReference>
<dbReference type="AlphaFoldDB" id="Q07GW5"/>
<dbReference type="HOGENOM" id="CLU_143489_2_0_5"/>
<gene>
    <name evidence="4" type="ordered locus">RPE_4900</name>
</gene>
<dbReference type="STRING" id="316055.RPE_4900"/>
<feature type="domain" description="PepSY" evidence="3">
    <location>
        <begin position="62"/>
        <end position="115"/>
    </location>
</feature>
<feature type="compositionally biased region" description="Basic and acidic residues" evidence="1">
    <location>
        <begin position="30"/>
        <end position="48"/>
    </location>
</feature>
<reference evidence="4" key="1">
    <citation type="submission" date="2006-09" db="EMBL/GenBank/DDBJ databases">
        <title>Complete sequence of Rhodopseudomonas palustris BisA53.</title>
        <authorList>
            <consortium name="US DOE Joint Genome Institute"/>
            <person name="Copeland A."/>
            <person name="Lucas S."/>
            <person name="Lapidus A."/>
            <person name="Barry K."/>
            <person name="Detter J.C."/>
            <person name="Glavina del Rio T."/>
            <person name="Hammon N."/>
            <person name="Israni S."/>
            <person name="Dalin E."/>
            <person name="Tice H."/>
            <person name="Pitluck S."/>
            <person name="Chain P."/>
            <person name="Malfatti S."/>
            <person name="Shin M."/>
            <person name="Vergez L."/>
            <person name="Schmutz J."/>
            <person name="Larimer F."/>
            <person name="Land M."/>
            <person name="Hauser L."/>
            <person name="Pelletier D.A."/>
            <person name="Kyrpides N."/>
            <person name="Kim E."/>
            <person name="Harwood C.S."/>
            <person name="Oda Y."/>
            <person name="Richardson P."/>
        </authorList>
    </citation>
    <scope>NUCLEOTIDE SEQUENCE [LARGE SCALE GENOMIC DNA]</scope>
    <source>
        <strain evidence="4">BisA53</strain>
    </source>
</reference>
<evidence type="ECO:0000256" key="2">
    <source>
        <dbReference type="SAM" id="SignalP"/>
    </source>
</evidence>
<dbReference type="eggNOG" id="COG3212">
    <property type="taxonomic scope" value="Bacteria"/>
</dbReference>
<evidence type="ECO:0000259" key="3">
    <source>
        <dbReference type="Pfam" id="PF03413"/>
    </source>
</evidence>
<dbReference type="Pfam" id="PF03413">
    <property type="entry name" value="PepSY"/>
    <property type="match status" value="1"/>
</dbReference>
<evidence type="ECO:0000313" key="4">
    <source>
        <dbReference type="EMBL" id="ABJ08819.1"/>
    </source>
</evidence>
<dbReference type="EMBL" id="CP000463">
    <property type="protein sequence ID" value="ABJ08819.1"/>
    <property type="molecule type" value="Genomic_DNA"/>
</dbReference>
<feature type="signal peptide" evidence="2">
    <location>
        <begin position="1"/>
        <end position="27"/>
    </location>
</feature>
<feature type="chain" id="PRO_5004166032" evidence="2">
    <location>
        <begin position="28"/>
        <end position="121"/>
    </location>
</feature>
<feature type="region of interest" description="Disordered" evidence="1">
    <location>
        <begin position="28"/>
        <end position="48"/>
    </location>
</feature>
<dbReference type="Gene3D" id="3.10.450.40">
    <property type="match status" value="1"/>
</dbReference>
<dbReference type="OrthoDB" id="7856745at2"/>
<evidence type="ECO:0000256" key="1">
    <source>
        <dbReference type="SAM" id="MobiDB-lite"/>
    </source>
</evidence>
<keyword evidence="2" id="KW-0732">Signal</keyword>
<sequence>MISRFRTLALVCGLSVVAAGWPAYHAAADPGEHHGDRRGHGDRHDDDHDAVRAAVERGEIKPLTQLLDQVKDKLPGDITGVEIERKHGFWLYEFRVIDKQGRLFDVYVDAQSGEIKRTKEK</sequence>
<organism evidence="4">
    <name type="scientific">Rhodopseudomonas palustris (strain BisA53)</name>
    <dbReference type="NCBI Taxonomy" id="316055"/>
    <lineage>
        <taxon>Bacteria</taxon>
        <taxon>Pseudomonadati</taxon>
        <taxon>Pseudomonadota</taxon>
        <taxon>Alphaproteobacteria</taxon>
        <taxon>Hyphomicrobiales</taxon>
        <taxon>Nitrobacteraceae</taxon>
        <taxon>Rhodopseudomonas</taxon>
    </lineage>
</organism>
<accession>Q07GW5</accession>
<name>Q07GW5_RHOP5</name>
<protein>
    <submittedName>
        <fullName evidence="4">Propeptide, PepSY amd peptidase M4</fullName>
    </submittedName>
</protein>
<proteinExistence type="predicted"/>